<proteinExistence type="predicted"/>
<feature type="transmembrane region" description="Helical" evidence="10">
    <location>
        <begin position="21"/>
        <end position="42"/>
    </location>
</feature>
<keyword evidence="5" id="KW-0406">Ion transport</keyword>
<evidence type="ECO:0000256" key="1">
    <source>
        <dbReference type="ARBA" id="ARBA00004141"/>
    </source>
</evidence>
<evidence type="ECO:0000256" key="2">
    <source>
        <dbReference type="ARBA" id="ARBA00022448"/>
    </source>
</evidence>
<dbReference type="Proteomes" id="UP001595711">
    <property type="component" value="Unassembled WGS sequence"/>
</dbReference>
<evidence type="ECO:0000256" key="5">
    <source>
        <dbReference type="ARBA" id="ARBA00023065"/>
    </source>
</evidence>
<protein>
    <submittedName>
        <fullName evidence="11">Chloride channel protein</fullName>
    </submittedName>
</protein>
<evidence type="ECO:0000313" key="11">
    <source>
        <dbReference type="EMBL" id="MFC3677705.1"/>
    </source>
</evidence>
<dbReference type="CDD" id="cd01034">
    <property type="entry name" value="EriC_like"/>
    <property type="match status" value="1"/>
</dbReference>
<reference evidence="12" key="1">
    <citation type="journal article" date="2019" name="Int. J. Syst. Evol. Microbiol.">
        <title>The Global Catalogue of Microorganisms (GCM) 10K type strain sequencing project: providing services to taxonomists for standard genome sequencing and annotation.</title>
        <authorList>
            <consortium name="The Broad Institute Genomics Platform"/>
            <consortium name="The Broad Institute Genome Sequencing Center for Infectious Disease"/>
            <person name="Wu L."/>
            <person name="Ma J."/>
        </authorList>
    </citation>
    <scope>NUCLEOTIDE SEQUENCE [LARGE SCALE GENOMIC DNA]</scope>
    <source>
        <strain evidence="12">KCTC 42182</strain>
    </source>
</reference>
<feature type="transmembrane region" description="Helical" evidence="10">
    <location>
        <begin position="192"/>
        <end position="211"/>
    </location>
</feature>
<evidence type="ECO:0000256" key="7">
    <source>
        <dbReference type="ARBA" id="ARBA00023173"/>
    </source>
</evidence>
<keyword evidence="3 10" id="KW-0812">Transmembrane</keyword>
<feature type="transmembrane region" description="Helical" evidence="10">
    <location>
        <begin position="360"/>
        <end position="386"/>
    </location>
</feature>
<keyword evidence="7" id="KW-0869">Chloride channel</keyword>
<keyword evidence="9" id="KW-0407">Ion channel</keyword>
<evidence type="ECO:0000256" key="9">
    <source>
        <dbReference type="ARBA" id="ARBA00023303"/>
    </source>
</evidence>
<evidence type="ECO:0000313" key="12">
    <source>
        <dbReference type="Proteomes" id="UP001595711"/>
    </source>
</evidence>
<sequence>MSHSTHLLRRIWFNRYIWQRRGIFWIGGLLIGIVTVAFAWAADYAQHLFKLLVGISPYAPLVVTPAGLALSFWITRRYFQNSQGSGIPQAIAARHLSDEDDRSRLLSLRIAIGKILLTVFALGVGASVGREGPTVQVGASIMHTLGKGRFRKHQGLVLAGASAGIAAAFNTPLAGLVFGIEEMSRSFEHRMSGFVLGSIIAAGLVSLFFLGDYVYFGHANISLTGYKDIPAVLLCGVVGGFLGGIFSRILLFVLGGPGGRLGSFIRQHPIAFAALCGLGTAICGILSGNHTYATGYDEARTILLGEGTLPWQYGILKMVATTLSAICGIPGGIFSPSLSIGAGFGANLAALLPQIDPGTIVLLFMVSYLAGVVQAPITSFVIVFEMTSGHNMILPLMAASMLAFATSRLICPTPLYHGLAKNFIRNTRALRAGKQQAMATVAGETPPSA</sequence>
<evidence type="ECO:0000256" key="6">
    <source>
        <dbReference type="ARBA" id="ARBA00023136"/>
    </source>
</evidence>
<keyword evidence="4 10" id="KW-1133">Transmembrane helix</keyword>
<keyword evidence="8" id="KW-0868">Chloride</keyword>
<accession>A0ABV7VJM2</accession>
<dbReference type="PANTHER" id="PTHR43427">
    <property type="entry name" value="CHLORIDE CHANNEL PROTEIN CLC-E"/>
    <property type="match status" value="1"/>
</dbReference>
<dbReference type="InterPro" id="IPR001807">
    <property type="entry name" value="ClC"/>
</dbReference>
<dbReference type="Pfam" id="PF00654">
    <property type="entry name" value="Voltage_CLC"/>
    <property type="match status" value="1"/>
</dbReference>
<dbReference type="RefSeq" id="WP_379729287.1">
    <property type="nucleotide sequence ID" value="NZ_JBHRYJ010000005.1"/>
</dbReference>
<name>A0ABV7VJM2_9PROT</name>
<feature type="transmembrane region" description="Helical" evidence="10">
    <location>
        <begin position="156"/>
        <end position="180"/>
    </location>
</feature>
<feature type="transmembrane region" description="Helical" evidence="10">
    <location>
        <begin position="268"/>
        <end position="287"/>
    </location>
</feature>
<evidence type="ECO:0000256" key="4">
    <source>
        <dbReference type="ARBA" id="ARBA00022989"/>
    </source>
</evidence>
<evidence type="ECO:0000256" key="10">
    <source>
        <dbReference type="SAM" id="Phobius"/>
    </source>
</evidence>
<comment type="caution">
    <text evidence="11">The sequence shown here is derived from an EMBL/GenBank/DDBJ whole genome shotgun (WGS) entry which is preliminary data.</text>
</comment>
<feature type="transmembrane region" description="Helical" evidence="10">
    <location>
        <begin position="48"/>
        <end position="74"/>
    </location>
</feature>
<evidence type="ECO:0000256" key="8">
    <source>
        <dbReference type="ARBA" id="ARBA00023214"/>
    </source>
</evidence>
<dbReference type="PRINTS" id="PR00762">
    <property type="entry name" value="CLCHANNEL"/>
</dbReference>
<dbReference type="Gene3D" id="1.10.3080.10">
    <property type="entry name" value="Clc chloride channel"/>
    <property type="match status" value="1"/>
</dbReference>
<dbReference type="PANTHER" id="PTHR43427:SF6">
    <property type="entry name" value="CHLORIDE CHANNEL PROTEIN CLC-E"/>
    <property type="match status" value="1"/>
</dbReference>
<dbReference type="EMBL" id="JBHRYJ010000005">
    <property type="protein sequence ID" value="MFC3677705.1"/>
    <property type="molecule type" value="Genomic_DNA"/>
</dbReference>
<feature type="transmembrane region" description="Helical" evidence="10">
    <location>
        <begin position="231"/>
        <end position="256"/>
    </location>
</feature>
<keyword evidence="6 10" id="KW-0472">Membrane</keyword>
<dbReference type="SUPFAM" id="SSF81340">
    <property type="entry name" value="Clc chloride channel"/>
    <property type="match status" value="1"/>
</dbReference>
<organism evidence="11 12">
    <name type="scientific">Ferrovibrio xuzhouensis</name>
    <dbReference type="NCBI Taxonomy" id="1576914"/>
    <lineage>
        <taxon>Bacteria</taxon>
        <taxon>Pseudomonadati</taxon>
        <taxon>Pseudomonadota</taxon>
        <taxon>Alphaproteobacteria</taxon>
        <taxon>Rhodospirillales</taxon>
        <taxon>Rhodospirillaceae</taxon>
        <taxon>Ferrovibrio</taxon>
    </lineage>
</organism>
<dbReference type="InterPro" id="IPR050368">
    <property type="entry name" value="ClC-type_chloride_channel"/>
</dbReference>
<evidence type="ECO:0000256" key="3">
    <source>
        <dbReference type="ARBA" id="ARBA00022692"/>
    </source>
</evidence>
<keyword evidence="2" id="KW-0813">Transport</keyword>
<keyword evidence="12" id="KW-1185">Reference proteome</keyword>
<feature type="transmembrane region" description="Helical" evidence="10">
    <location>
        <begin position="323"/>
        <end position="348"/>
    </location>
</feature>
<comment type="subcellular location">
    <subcellularLocation>
        <location evidence="1">Membrane</location>
        <topology evidence="1">Multi-pass membrane protein</topology>
    </subcellularLocation>
</comment>
<gene>
    <name evidence="11" type="ORF">ACFOOQ_19290</name>
</gene>
<dbReference type="InterPro" id="IPR014743">
    <property type="entry name" value="Cl-channel_core"/>
</dbReference>